<evidence type="ECO:0000256" key="4">
    <source>
        <dbReference type="ARBA" id="ARBA00022989"/>
    </source>
</evidence>
<comment type="subunit">
    <text evidence="7">Homodimer.</text>
</comment>
<evidence type="ECO:0000256" key="6">
    <source>
        <dbReference type="ARBA" id="ARBA00023186"/>
    </source>
</evidence>
<dbReference type="InterPro" id="IPR029024">
    <property type="entry name" value="TerB-like"/>
</dbReference>
<dbReference type="SUPFAM" id="SSF158682">
    <property type="entry name" value="TerB-like"/>
    <property type="match status" value="1"/>
</dbReference>
<evidence type="ECO:0000256" key="1">
    <source>
        <dbReference type="ARBA" id="ARBA00022475"/>
    </source>
</evidence>
<evidence type="ECO:0000256" key="7">
    <source>
        <dbReference type="HAMAP-Rule" id="MF_01153"/>
    </source>
</evidence>
<dbReference type="Gene3D" id="1.10.3680.10">
    <property type="entry name" value="TerB-like"/>
    <property type="match status" value="1"/>
</dbReference>
<keyword evidence="3 7" id="KW-0812">Transmembrane</keyword>
<dbReference type="InterPro" id="IPR023749">
    <property type="entry name" value="DjlA"/>
</dbReference>
<dbReference type="CDD" id="cd07316">
    <property type="entry name" value="terB_like_DjlA"/>
    <property type="match status" value="1"/>
</dbReference>
<evidence type="ECO:0000313" key="10">
    <source>
        <dbReference type="EMBL" id="OAT34368.1"/>
    </source>
</evidence>
<gene>
    <name evidence="7" type="primary">djlA</name>
    <name evidence="10" type="ORF">M983_1148</name>
</gene>
<dbReference type="InterPro" id="IPR036869">
    <property type="entry name" value="J_dom_sf"/>
</dbReference>
<dbReference type="GO" id="GO:0051087">
    <property type="term" value="F:protein-folding chaperone binding"/>
    <property type="evidence" value="ECO:0007669"/>
    <property type="project" value="InterPro"/>
</dbReference>
<feature type="topological domain" description="Periplasmic" evidence="7">
    <location>
        <begin position="1"/>
        <end position="6"/>
    </location>
</feature>
<dbReference type="STRING" id="1354337.M983_1148"/>
<dbReference type="Pfam" id="PF00226">
    <property type="entry name" value="DnaJ"/>
    <property type="match status" value="1"/>
</dbReference>
<dbReference type="Pfam" id="PF05099">
    <property type="entry name" value="TerB"/>
    <property type="match status" value="1"/>
</dbReference>
<keyword evidence="6 7" id="KW-0143">Chaperone</keyword>
<reference evidence="10 11" key="1">
    <citation type="submission" date="2016-04" db="EMBL/GenBank/DDBJ databases">
        <title>ATOL: Assembling a taxonomically balanced genome-scale reconstruction of the evolutionary history of the Enterobacteriaceae.</title>
        <authorList>
            <person name="Plunkett G.III."/>
            <person name="Neeno-Eckwall E.C."/>
            <person name="Glasner J.D."/>
            <person name="Perna N.T."/>
        </authorList>
    </citation>
    <scope>NUCLEOTIDE SEQUENCE [LARGE SCALE GENOMIC DNA]</scope>
    <source>
        <strain evidence="10 11">ATCC 19692</strain>
    </source>
</reference>
<dbReference type="OrthoDB" id="9782583at2"/>
<dbReference type="InterPro" id="IPR001623">
    <property type="entry name" value="DnaJ_domain"/>
</dbReference>
<proteinExistence type="inferred from homology"/>
<keyword evidence="4 7" id="KW-1133">Transmembrane helix</keyword>
<keyword evidence="11" id="KW-1185">Reference proteome</keyword>
<dbReference type="RefSeq" id="WP_066748440.1">
    <property type="nucleotide sequence ID" value="NZ_LXEN01000048.1"/>
</dbReference>
<dbReference type="GO" id="GO:0005886">
    <property type="term" value="C:plasma membrane"/>
    <property type="evidence" value="ECO:0007669"/>
    <property type="project" value="UniProtKB-SubCell"/>
</dbReference>
<dbReference type="FunFam" id="1.10.287.110:FF:000011">
    <property type="entry name" value="Co-chaperone protein DjlA"/>
    <property type="match status" value="1"/>
</dbReference>
<comment type="function">
    <text evidence="7">Regulatory DnaK co-chaperone. Direct interaction between DnaK and DjlA is needed for the induction of the wcaABCDE operon, involved in the synthesis of a colanic acid polysaccharide capsule, possibly through activation of the RcsB/RcsC phosphotransfer signaling pathway. The colanic acid capsule may help the bacterium survive conditions outside the host.</text>
</comment>
<evidence type="ECO:0000256" key="2">
    <source>
        <dbReference type="ARBA" id="ARBA00022519"/>
    </source>
</evidence>
<feature type="topological domain" description="Cytoplasmic" evidence="7">
    <location>
        <begin position="32"/>
        <end position="266"/>
    </location>
</feature>
<comment type="domain">
    <text evidence="7">The transmembrane domain is a dimerization domain.</text>
</comment>
<dbReference type="EMBL" id="LXEN01000048">
    <property type="protein sequence ID" value="OAT34368.1"/>
    <property type="molecule type" value="Genomic_DNA"/>
</dbReference>
<evidence type="ECO:0000259" key="9">
    <source>
        <dbReference type="PROSITE" id="PS50076"/>
    </source>
</evidence>
<dbReference type="Proteomes" id="UP000094023">
    <property type="component" value="Unassembled WGS sequence"/>
</dbReference>
<dbReference type="InterPro" id="IPR007791">
    <property type="entry name" value="DjlA_N"/>
</dbReference>
<dbReference type="CDD" id="cd06257">
    <property type="entry name" value="DnaJ"/>
    <property type="match status" value="1"/>
</dbReference>
<evidence type="ECO:0000313" key="11">
    <source>
        <dbReference type="Proteomes" id="UP000094023"/>
    </source>
</evidence>
<sequence>MRYWGKLLGLVIGSFAGIGFWGIVIGVFLGHLYDMQRSKMGSGGRYTRDRQAFFFAATFQVLGHLTKSKGRVTQTDISLANRLMDRMDLHGIARQAAQQAFREGKSPDFPLRTTLQRVRQICAGRRDLLQMFLEIQLQAAFADGQLHPNEKKMLFVIIDELGFSRMHFEHILAMMQAGQSFNYQHQQEYQAQSQGPTLSDAYKVLGVKETDDAKTVKRAYIKLMSEHHPDKLVAKGLPPEMMQIAKEKAQAIQVAYDLIKKEKGFR</sequence>
<evidence type="ECO:0000256" key="5">
    <source>
        <dbReference type="ARBA" id="ARBA00023136"/>
    </source>
</evidence>
<feature type="transmembrane region" description="Helical" evidence="8">
    <location>
        <begin position="7"/>
        <end position="33"/>
    </location>
</feature>
<dbReference type="NCBIfam" id="NF006948">
    <property type="entry name" value="PRK09430.1"/>
    <property type="match status" value="1"/>
</dbReference>
<evidence type="ECO:0000256" key="3">
    <source>
        <dbReference type="ARBA" id="ARBA00022692"/>
    </source>
</evidence>
<name>A0A198GBB0_9GAMM</name>
<feature type="domain" description="J" evidence="9">
    <location>
        <begin position="200"/>
        <end position="266"/>
    </location>
</feature>
<accession>A0A198GBB0</accession>
<dbReference type="SMART" id="SM00271">
    <property type="entry name" value="DnaJ"/>
    <property type="match status" value="1"/>
</dbReference>
<keyword evidence="2 7" id="KW-0997">Cell inner membrane</keyword>
<keyword evidence="5 7" id="KW-0472">Membrane</keyword>
<dbReference type="PROSITE" id="PS50076">
    <property type="entry name" value="DNAJ_2"/>
    <property type="match status" value="1"/>
</dbReference>
<protein>
    <recommendedName>
        <fullName evidence="7">Co-chaperone protein DjlA</fullName>
    </recommendedName>
</protein>
<keyword evidence="1 7" id="KW-1003">Cell membrane</keyword>
<dbReference type="PANTHER" id="PTHR24074">
    <property type="entry name" value="CO-CHAPERONE PROTEIN DJLA"/>
    <property type="match status" value="1"/>
</dbReference>
<comment type="caution">
    <text evidence="10">The sequence shown here is derived from an EMBL/GenBank/DDBJ whole genome shotgun (WGS) entry which is preliminary data.</text>
</comment>
<dbReference type="PRINTS" id="PR00625">
    <property type="entry name" value="JDOMAIN"/>
</dbReference>
<dbReference type="AlphaFoldDB" id="A0A198GBB0"/>
<dbReference type="InterPro" id="IPR050817">
    <property type="entry name" value="DjlA_DnaK_co-chaperone"/>
</dbReference>
<organism evidence="10 11">
    <name type="scientific">Proteus myxofaciens ATCC 19692</name>
    <dbReference type="NCBI Taxonomy" id="1354337"/>
    <lineage>
        <taxon>Bacteria</taxon>
        <taxon>Pseudomonadati</taxon>
        <taxon>Pseudomonadota</taxon>
        <taxon>Gammaproteobacteria</taxon>
        <taxon>Enterobacterales</taxon>
        <taxon>Morganellaceae</taxon>
        <taxon>Proteus</taxon>
    </lineage>
</organism>
<dbReference type="SUPFAM" id="SSF46565">
    <property type="entry name" value="Chaperone J-domain"/>
    <property type="match status" value="1"/>
</dbReference>
<dbReference type="PATRIC" id="fig|1354337.4.peg.1167"/>
<dbReference type="Gene3D" id="1.10.287.110">
    <property type="entry name" value="DnaJ domain"/>
    <property type="match status" value="1"/>
</dbReference>
<comment type="subcellular location">
    <subcellularLocation>
        <location evidence="7">Cell inner membrane</location>
        <topology evidence="7">Single-pass type III membrane protein</topology>
    </subcellularLocation>
</comment>
<dbReference type="HAMAP" id="MF_01153">
    <property type="entry name" value="DjlA"/>
    <property type="match status" value="1"/>
</dbReference>
<evidence type="ECO:0000256" key="8">
    <source>
        <dbReference type="SAM" id="Phobius"/>
    </source>
</evidence>